<dbReference type="PANTHER" id="PTHR40459">
    <property type="entry name" value="CONSERVED HYPOTHETICAL ALANINE AND LEUCINE RICH PROTEIN"/>
    <property type="match status" value="1"/>
</dbReference>
<dbReference type="PANTHER" id="PTHR40459:SF1">
    <property type="entry name" value="CONSERVED HYPOTHETICAL ALANINE AND LEUCINE RICH PROTEIN"/>
    <property type="match status" value="1"/>
</dbReference>
<feature type="domain" description="DUF2520" evidence="2">
    <location>
        <begin position="132"/>
        <end position="257"/>
    </location>
</feature>
<dbReference type="InterPro" id="IPR028939">
    <property type="entry name" value="P5C_Rdtase_cat_N"/>
</dbReference>
<proteinExistence type="predicted"/>
<dbReference type="Pfam" id="PF03807">
    <property type="entry name" value="F420_oxidored"/>
    <property type="match status" value="1"/>
</dbReference>
<protein>
    <submittedName>
        <fullName evidence="3">DUF2520 domain-containing protein</fullName>
    </submittedName>
</protein>
<dbReference type="SUPFAM" id="SSF51735">
    <property type="entry name" value="NAD(P)-binding Rossmann-fold domains"/>
    <property type="match status" value="1"/>
</dbReference>
<sequence>MAIPLKKRRITLIGAGNVATNLGAALKNKGHIIHQVFSRSHQSAMILGHTFNCDYTTKLSDLSDKTDLIIVAVHDDSITSILENLKIKDKLIVHTSGTTPLSVFQENKFKQYGIFYPLQTFSKHDIESLLPIPISLEASNKKVENELIEIASSISKKVFLLDSEKRKALHVAAVFANNFSNYMFHISQQILEDENISFELIKPLIKRTVEKLDSSTPAESQTGPASRNDQKIISNHLEFLKGKKEFQQVYALLSESITKSRK</sequence>
<dbReference type="Pfam" id="PF10728">
    <property type="entry name" value="DUF2520"/>
    <property type="match status" value="1"/>
</dbReference>
<dbReference type="InterPro" id="IPR008927">
    <property type="entry name" value="6-PGluconate_DH-like_C_sf"/>
</dbReference>
<organism evidence="3 4">
    <name type="scientific">Acidiluteibacter ferrifornacis</name>
    <dbReference type="NCBI Taxonomy" id="2692424"/>
    <lineage>
        <taxon>Bacteria</taxon>
        <taxon>Pseudomonadati</taxon>
        <taxon>Bacteroidota</taxon>
        <taxon>Flavobacteriia</taxon>
        <taxon>Flavobacteriales</taxon>
        <taxon>Cryomorphaceae</taxon>
        <taxon>Acidiluteibacter</taxon>
    </lineage>
</organism>
<reference evidence="3 4" key="1">
    <citation type="submission" date="2019-12" db="EMBL/GenBank/DDBJ databases">
        <authorList>
            <person name="Zhao J."/>
        </authorList>
    </citation>
    <scope>NUCLEOTIDE SEQUENCE [LARGE SCALE GENOMIC DNA]</scope>
    <source>
        <strain evidence="3 4">S-15</strain>
    </source>
</reference>
<name>A0A6N9NHY6_9FLAO</name>
<dbReference type="RefSeq" id="WP_160633245.1">
    <property type="nucleotide sequence ID" value="NZ_WWNE01000007.1"/>
</dbReference>
<dbReference type="SUPFAM" id="SSF48179">
    <property type="entry name" value="6-phosphogluconate dehydrogenase C-terminal domain-like"/>
    <property type="match status" value="1"/>
</dbReference>
<dbReference type="AlphaFoldDB" id="A0A6N9NHY6"/>
<keyword evidence="4" id="KW-1185">Reference proteome</keyword>
<feature type="domain" description="Pyrroline-5-carboxylate reductase catalytic N-terminal" evidence="1">
    <location>
        <begin position="9"/>
        <end position="95"/>
    </location>
</feature>
<gene>
    <name evidence="3" type="ORF">GQN54_09180</name>
</gene>
<dbReference type="EMBL" id="WWNE01000007">
    <property type="protein sequence ID" value="NBG66288.1"/>
    <property type="molecule type" value="Genomic_DNA"/>
</dbReference>
<evidence type="ECO:0000313" key="3">
    <source>
        <dbReference type="EMBL" id="NBG66288.1"/>
    </source>
</evidence>
<dbReference type="Gene3D" id="3.40.50.720">
    <property type="entry name" value="NAD(P)-binding Rossmann-like Domain"/>
    <property type="match status" value="1"/>
</dbReference>
<dbReference type="InterPro" id="IPR037108">
    <property type="entry name" value="TM1727-like_C_sf"/>
</dbReference>
<evidence type="ECO:0000259" key="1">
    <source>
        <dbReference type="Pfam" id="PF03807"/>
    </source>
</evidence>
<dbReference type="Proteomes" id="UP000470771">
    <property type="component" value="Unassembled WGS sequence"/>
</dbReference>
<dbReference type="InterPro" id="IPR018931">
    <property type="entry name" value="DUF2520"/>
</dbReference>
<comment type="caution">
    <text evidence="3">The sequence shown here is derived from an EMBL/GenBank/DDBJ whole genome shotgun (WGS) entry which is preliminary data.</text>
</comment>
<dbReference type="InterPro" id="IPR036291">
    <property type="entry name" value="NAD(P)-bd_dom_sf"/>
</dbReference>
<evidence type="ECO:0000313" key="4">
    <source>
        <dbReference type="Proteomes" id="UP000470771"/>
    </source>
</evidence>
<accession>A0A6N9NHY6</accession>
<dbReference type="Gene3D" id="1.10.1040.20">
    <property type="entry name" value="ProC-like, C-terminal domain"/>
    <property type="match status" value="1"/>
</dbReference>
<evidence type="ECO:0000259" key="2">
    <source>
        <dbReference type="Pfam" id="PF10728"/>
    </source>
</evidence>